<protein>
    <submittedName>
        <fullName evidence="3">Glutathione-dependent reductase</fullName>
    </submittedName>
</protein>
<keyword evidence="4" id="KW-1185">Reference proteome</keyword>
<dbReference type="EMBL" id="BONX01000002">
    <property type="protein sequence ID" value="GIG93689.1"/>
    <property type="molecule type" value="Genomic_DNA"/>
</dbReference>
<dbReference type="InterPro" id="IPR036249">
    <property type="entry name" value="Thioredoxin-like_sf"/>
</dbReference>
<dbReference type="SUPFAM" id="SSF47616">
    <property type="entry name" value="GST C-terminal domain-like"/>
    <property type="match status" value="1"/>
</dbReference>
<dbReference type="InterPro" id="IPR016639">
    <property type="entry name" value="GST_Omega/GSH"/>
</dbReference>
<dbReference type="PANTHER" id="PTHR32419">
    <property type="entry name" value="GLUTATHIONYL-HYDROQUINONE REDUCTASE"/>
    <property type="match status" value="1"/>
</dbReference>
<dbReference type="PROSITE" id="PS50405">
    <property type="entry name" value="GST_CTER"/>
    <property type="match status" value="1"/>
</dbReference>
<evidence type="ECO:0000256" key="1">
    <source>
        <dbReference type="SAM" id="MobiDB-lite"/>
    </source>
</evidence>
<gene>
    <name evidence="3" type="ORF">Pma05_02620</name>
</gene>
<dbReference type="InterPro" id="IPR036282">
    <property type="entry name" value="Glutathione-S-Trfase_C_sf"/>
</dbReference>
<dbReference type="Pfam" id="PF13410">
    <property type="entry name" value="GST_C_2"/>
    <property type="match status" value="1"/>
</dbReference>
<reference evidence="3 4" key="1">
    <citation type="submission" date="2021-01" db="EMBL/GenBank/DDBJ databases">
        <title>Whole genome shotgun sequence of Plantactinospora mayteni NBRC 109088.</title>
        <authorList>
            <person name="Komaki H."/>
            <person name="Tamura T."/>
        </authorList>
    </citation>
    <scope>NUCLEOTIDE SEQUENCE [LARGE SCALE GENOMIC DNA]</scope>
    <source>
        <strain evidence="3 4">NBRC 109088</strain>
    </source>
</reference>
<feature type="region of interest" description="Disordered" evidence="1">
    <location>
        <begin position="298"/>
        <end position="329"/>
    </location>
</feature>
<evidence type="ECO:0000259" key="2">
    <source>
        <dbReference type="PROSITE" id="PS50405"/>
    </source>
</evidence>
<dbReference type="RefSeq" id="WP_203855363.1">
    <property type="nucleotide sequence ID" value="NZ_BAAAZQ010000003.1"/>
</dbReference>
<evidence type="ECO:0000313" key="4">
    <source>
        <dbReference type="Proteomes" id="UP000621500"/>
    </source>
</evidence>
<dbReference type="Pfam" id="PF13409">
    <property type="entry name" value="GST_N_2"/>
    <property type="match status" value="1"/>
</dbReference>
<proteinExistence type="predicted"/>
<evidence type="ECO:0000313" key="3">
    <source>
        <dbReference type="EMBL" id="GIG93689.1"/>
    </source>
</evidence>
<dbReference type="InterPro" id="IPR010987">
    <property type="entry name" value="Glutathione-S-Trfase_C-like"/>
</dbReference>
<sequence length="329" mass="36608">MPRLSRFSRLASPVDTATYGEYRIATRADDPRPRYRFTGRITEESPAGFTPRVGRYHLYAGWFCPWSQRVTITRALAGLTDVLSVSYVDNHRDGRGWAFREQHGPDPVNGFALLRQAYEATEEGFDGHVSVPMLWDRATAGVVSNDFRTIGIDLATAFRRHATPIVETYPEEYRDEIEEYDAWLGPAVNHGAQAVARPGTEGAAARATLLDAFATLDARLATRRYLVGPHLTEADIRLWVTLVRFDVGPNSRRTICPGLAAYPHLWAYARDLYTLPAFRRTTDFSSFTVADAVLPDWHAPADRPGQAAPAGPPRGRDRRRSGPASGIPV</sequence>
<organism evidence="3 4">
    <name type="scientific">Plantactinospora mayteni</name>
    <dbReference type="NCBI Taxonomy" id="566021"/>
    <lineage>
        <taxon>Bacteria</taxon>
        <taxon>Bacillati</taxon>
        <taxon>Actinomycetota</taxon>
        <taxon>Actinomycetes</taxon>
        <taxon>Micromonosporales</taxon>
        <taxon>Micromonosporaceae</taxon>
        <taxon>Plantactinospora</taxon>
    </lineage>
</organism>
<dbReference type="PANTHER" id="PTHR32419:SF6">
    <property type="entry name" value="GLUTATHIONE S-TRANSFERASE OMEGA-LIKE 1-RELATED"/>
    <property type="match status" value="1"/>
</dbReference>
<name>A0ABQ4EG57_9ACTN</name>
<dbReference type="Gene3D" id="1.20.1050.10">
    <property type="match status" value="1"/>
</dbReference>
<dbReference type="Gene3D" id="3.40.30.10">
    <property type="entry name" value="Glutaredoxin"/>
    <property type="match status" value="1"/>
</dbReference>
<dbReference type="InterPro" id="IPR004045">
    <property type="entry name" value="Glutathione_S-Trfase_N"/>
</dbReference>
<comment type="caution">
    <text evidence="3">The sequence shown here is derived from an EMBL/GenBank/DDBJ whole genome shotgun (WGS) entry which is preliminary data.</text>
</comment>
<dbReference type="SUPFAM" id="SSF52833">
    <property type="entry name" value="Thioredoxin-like"/>
    <property type="match status" value="1"/>
</dbReference>
<feature type="domain" description="GST C-terminal" evidence="2">
    <location>
        <begin position="167"/>
        <end position="292"/>
    </location>
</feature>
<dbReference type="Proteomes" id="UP000621500">
    <property type="component" value="Unassembled WGS sequence"/>
</dbReference>
<accession>A0ABQ4EG57</accession>